<accession>A0A512MFM4</accession>
<dbReference type="AlphaFoldDB" id="A0A512MFM4"/>
<feature type="signal peptide" evidence="3">
    <location>
        <begin position="1"/>
        <end position="20"/>
    </location>
</feature>
<dbReference type="OrthoDB" id="191324at2"/>
<evidence type="ECO:0000313" key="4">
    <source>
        <dbReference type="EMBL" id="GEP45539.1"/>
    </source>
</evidence>
<feature type="chain" id="PRO_5021742945" evidence="3">
    <location>
        <begin position="21"/>
        <end position="321"/>
    </location>
</feature>
<dbReference type="Proteomes" id="UP000321577">
    <property type="component" value="Unassembled WGS sequence"/>
</dbReference>
<protein>
    <submittedName>
        <fullName evidence="4">Uncharacterized protein</fullName>
    </submittedName>
</protein>
<evidence type="ECO:0000256" key="1">
    <source>
        <dbReference type="SAM" id="Coils"/>
    </source>
</evidence>
<organism evidence="4 5">
    <name type="scientific">Brevifollis gellanilyticus</name>
    <dbReference type="NCBI Taxonomy" id="748831"/>
    <lineage>
        <taxon>Bacteria</taxon>
        <taxon>Pseudomonadati</taxon>
        <taxon>Verrucomicrobiota</taxon>
        <taxon>Verrucomicrobiia</taxon>
        <taxon>Verrucomicrobiales</taxon>
        <taxon>Verrucomicrobiaceae</taxon>
    </lineage>
</organism>
<proteinExistence type="predicted"/>
<reference evidence="4 5" key="1">
    <citation type="submission" date="2019-07" db="EMBL/GenBank/DDBJ databases">
        <title>Whole genome shotgun sequence of Brevifollis gellanilyticus NBRC 108608.</title>
        <authorList>
            <person name="Hosoyama A."/>
            <person name="Uohara A."/>
            <person name="Ohji S."/>
            <person name="Ichikawa N."/>
        </authorList>
    </citation>
    <scope>NUCLEOTIDE SEQUENCE [LARGE SCALE GENOMIC DNA]</scope>
    <source>
        <strain evidence="4 5">NBRC 108608</strain>
    </source>
</reference>
<keyword evidence="5" id="KW-1185">Reference proteome</keyword>
<dbReference type="EMBL" id="BKAG01000052">
    <property type="protein sequence ID" value="GEP45539.1"/>
    <property type="molecule type" value="Genomic_DNA"/>
</dbReference>
<comment type="caution">
    <text evidence="4">The sequence shown here is derived from an EMBL/GenBank/DDBJ whole genome shotgun (WGS) entry which is preliminary data.</text>
</comment>
<dbReference type="PROSITE" id="PS51257">
    <property type="entry name" value="PROKAR_LIPOPROTEIN"/>
    <property type="match status" value="1"/>
</dbReference>
<feature type="compositionally biased region" description="Low complexity" evidence="2">
    <location>
        <begin position="60"/>
        <end position="89"/>
    </location>
</feature>
<gene>
    <name evidence="4" type="ORF">BGE01nite_48300</name>
</gene>
<keyword evidence="3" id="KW-0732">Signal</keyword>
<sequence length="321" mass="35615">MKPLTLALAASTLACVLALAWVLGTPAPSDPRVAKLESELKEARDMISQLRRDLANKPVASLPSTTSPDTSSLSASRLQLGAPAAPAAPQTTSGALREMLKNPAMRDLLGQQQAVQIETSYARLIEQLQLNDEEKAHFKKLLTERAKLEADLGLKLLDSNMTPQQRQQLLAEAEKNKVAYDETIRKFMNNDADWNSFQSYEATRPERMQFETMGRSMFSATGDPLNAQQEDQLIQLLAQTRQNPTPEQAALMKNMTNPAQMSEANLQTYLEYQRATNARALQQAAGFLSQPQLKALQNYQEQQMNLIKNGYQMGSMLMGGK</sequence>
<evidence type="ECO:0000313" key="5">
    <source>
        <dbReference type="Proteomes" id="UP000321577"/>
    </source>
</evidence>
<keyword evidence="1" id="KW-0175">Coiled coil</keyword>
<name>A0A512MFM4_9BACT</name>
<evidence type="ECO:0000256" key="3">
    <source>
        <dbReference type="SAM" id="SignalP"/>
    </source>
</evidence>
<feature type="coiled-coil region" evidence="1">
    <location>
        <begin position="131"/>
        <end position="190"/>
    </location>
</feature>
<feature type="region of interest" description="Disordered" evidence="2">
    <location>
        <begin position="55"/>
        <end position="90"/>
    </location>
</feature>
<evidence type="ECO:0000256" key="2">
    <source>
        <dbReference type="SAM" id="MobiDB-lite"/>
    </source>
</evidence>
<dbReference type="RefSeq" id="WP_146854535.1">
    <property type="nucleotide sequence ID" value="NZ_BKAG01000052.1"/>
</dbReference>